<feature type="region of interest" description="Disordered" evidence="1">
    <location>
        <begin position="137"/>
        <end position="194"/>
    </location>
</feature>
<feature type="region of interest" description="Disordered" evidence="1">
    <location>
        <begin position="641"/>
        <end position="674"/>
    </location>
</feature>
<feature type="region of interest" description="Disordered" evidence="1">
    <location>
        <begin position="349"/>
        <end position="430"/>
    </location>
</feature>
<protein>
    <submittedName>
        <fullName evidence="2">Uncharacterized protein</fullName>
    </submittedName>
</protein>
<organism evidence="2 3">
    <name type="scientific">Monilinia fructicola</name>
    <name type="common">Brown rot fungus</name>
    <name type="synonym">Ciboria fructicola</name>
    <dbReference type="NCBI Taxonomy" id="38448"/>
    <lineage>
        <taxon>Eukaryota</taxon>
        <taxon>Fungi</taxon>
        <taxon>Dikarya</taxon>
        <taxon>Ascomycota</taxon>
        <taxon>Pezizomycotina</taxon>
        <taxon>Leotiomycetes</taxon>
        <taxon>Helotiales</taxon>
        <taxon>Sclerotiniaceae</taxon>
        <taxon>Monilinia</taxon>
    </lineage>
</organism>
<feature type="compositionally biased region" description="Low complexity" evidence="1">
    <location>
        <begin position="504"/>
        <end position="517"/>
    </location>
</feature>
<feature type="compositionally biased region" description="Polar residues" evidence="1">
    <location>
        <begin position="310"/>
        <end position="328"/>
    </location>
</feature>
<accession>A0A5M9JEE9</accession>
<feature type="region of interest" description="Disordered" evidence="1">
    <location>
        <begin position="1"/>
        <end position="49"/>
    </location>
</feature>
<comment type="caution">
    <text evidence="2">The sequence shown here is derived from an EMBL/GenBank/DDBJ whole genome shotgun (WGS) entry which is preliminary data.</text>
</comment>
<keyword evidence="3" id="KW-1185">Reference proteome</keyword>
<proteinExistence type="predicted"/>
<dbReference type="AlphaFoldDB" id="A0A5M9JEE9"/>
<name>A0A5M9JEE9_MONFR</name>
<evidence type="ECO:0000313" key="3">
    <source>
        <dbReference type="Proteomes" id="UP000322873"/>
    </source>
</evidence>
<feature type="region of interest" description="Disordered" evidence="1">
    <location>
        <begin position="501"/>
        <end position="521"/>
    </location>
</feature>
<feature type="compositionally biased region" description="Low complexity" evidence="1">
    <location>
        <begin position="350"/>
        <end position="365"/>
    </location>
</feature>
<feature type="compositionally biased region" description="Polar residues" evidence="1">
    <location>
        <begin position="153"/>
        <end position="192"/>
    </location>
</feature>
<dbReference type="Proteomes" id="UP000322873">
    <property type="component" value="Unassembled WGS sequence"/>
</dbReference>
<feature type="compositionally biased region" description="Pro residues" evidence="1">
    <location>
        <begin position="394"/>
        <end position="403"/>
    </location>
</feature>
<reference evidence="2 3" key="1">
    <citation type="submission" date="2019-06" db="EMBL/GenBank/DDBJ databases">
        <title>Genome Sequence of the Brown Rot Fungal Pathogen Monilinia fructicola.</title>
        <authorList>
            <person name="De Miccolis Angelini R.M."/>
            <person name="Landi L."/>
            <person name="Abate D."/>
            <person name="Pollastro S."/>
            <person name="Romanazzi G."/>
            <person name="Faretra F."/>
        </authorList>
    </citation>
    <scope>NUCLEOTIDE SEQUENCE [LARGE SCALE GENOMIC DNA]</scope>
    <source>
        <strain evidence="2 3">Mfrc123</strain>
    </source>
</reference>
<evidence type="ECO:0000313" key="2">
    <source>
        <dbReference type="EMBL" id="KAA8566202.1"/>
    </source>
</evidence>
<sequence length="674" mass="75120">MMEGKKPIKQEPMTPQFDLDPDDPIPSIERSESGSPELQVTTALPRRERIHPRGGLIGSQRRQTLNIQQIPRPLRREPRGSLASYADNLREFLGPLDPLGHEQRREAIRISRQQEQADVHDRTSDARYYESLREFLGPLNPRGQQPQPQPQQAVTRVNSRVSSQSHLADPRTQTAGLSDLHPSSQASNSRPMSNHIRALGSDRFQSVIHPSSMQYSSPYQLPVQVTPFRRFSGTPRDLVLPIDSQPQLRSNAMPIHRSHSAKVSGQNVDHSNSVAYEPLPMALDHDTTLQTSVPAPQNLQQSINSLSVFPTSDNSSYVQQNSKHQSNIPAPDEFAMGGDELIALQSSIPTATGSSSTTQGSSSTSIPPEKKTGRGRPLLPKTKNDNPRRMQAPNPRPIIPDPPAGKSSQSSAVPVPLSQQPTKTRSKHETTFRLARNASLMLNPFSKIVPASIKLVADNGQEWEYKYPGTRRNWKKGPSGKVTVAKLNLWANAILRRRLPNDFPAAPTKRSSSAPSKPKADKWTEWEKEYLESHIMDAIRTKKGNLDDEDWKLVAEAQNEEFLDYKRLPGLPLALLTSRMLTIDNIPVIRGGGFTKTEGHFPKRSGPEIQSILYSWPEIQEKIKDEIKECRGKIPTYLDCDTDLSESEVSSDDENGTEDANAVGTDRMELDAEE</sequence>
<feature type="compositionally biased region" description="Polar residues" evidence="1">
    <location>
        <begin position="406"/>
        <end position="423"/>
    </location>
</feature>
<evidence type="ECO:0000256" key="1">
    <source>
        <dbReference type="SAM" id="MobiDB-lite"/>
    </source>
</evidence>
<gene>
    <name evidence="2" type="ORF">EYC84_008803</name>
</gene>
<dbReference type="VEuPathDB" id="FungiDB:MFRU_019g01480"/>
<feature type="compositionally biased region" description="Acidic residues" evidence="1">
    <location>
        <begin position="641"/>
        <end position="657"/>
    </location>
</feature>
<dbReference type="EMBL" id="VICG01000012">
    <property type="protein sequence ID" value="KAA8566202.1"/>
    <property type="molecule type" value="Genomic_DNA"/>
</dbReference>
<feature type="compositionally biased region" description="Polar residues" evidence="1">
    <location>
        <begin position="33"/>
        <end position="42"/>
    </location>
</feature>
<feature type="region of interest" description="Disordered" evidence="1">
    <location>
        <begin position="310"/>
        <end position="334"/>
    </location>
</feature>